<feature type="domain" description="ANTAR" evidence="1">
    <location>
        <begin position="5"/>
        <end position="66"/>
    </location>
</feature>
<dbReference type="InterPro" id="IPR036388">
    <property type="entry name" value="WH-like_DNA-bd_sf"/>
</dbReference>
<dbReference type="EMBL" id="VIFX01000044">
    <property type="protein sequence ID" value="TQR83458.1"/>
    <property type="molecule type" value="Genomic_DNA"/>
</dbReference>
<keyword evidence="3" id="KW-1185">Reference proteome</keyword>
<dbReference type="Gene3D" id="1.10.10.10">
    <property type="entry name" value="Winged helix-like DNA-binding domain superfamily/Winged helix DNA-binding domain"/>
    <property type="match status" value="1"/>
</dbReference>
<dbReference type="RefSeq" id="WP_142555029.1">
    <property type="nucleotide sequence ID" value="NZ_VIFX01000044.1"/>
</dbReference>
<organism evidence="2 3">
    <name type="scientific">Mycolicibacterium hodleri</name>
    <dbReference type="NCBI Taxonomy" id="49897"/>
    <lineage>
        <taxon>Bacteria</taxon>
        <taxon>Bacillati</taxon>
        <taxon>Actinomycetota</taxon>
        <taxon>Actinomycetes</taxon>
        <taxon>Mycobacteriales</taxon>
        <taxon>Mycobacteriaceae</taxon>
        <taxon>Mycolicibacterium</taxon>
    </lineage>
</organism>
<name>A0A544VU19_9MYCO</name>
<dbReference type="SUPFAM" id="SSF52172">
    <property type="entry name" value="CheY-like"/>
    <property type="match status" value="1"/>
</dbReference>
<dbReference type="Proteomes" id="UP000315759">
    <property type="component" value="Unassembled WGS sequence"/>
</dbReference>
<evidence type="ECO:0000313" key="2">
    <source>
        <dbReference type="EMBL" id="TQR83458.1"/>
    </source>
</evidence>
<protein>
    <submittedName>
        <fullName evidence="2">ANTAR domain-containing protein</fullName>
    </submittedName>
</protein>
<dbReference type="InterPro" id="IPR005561">
    <property type="entry name" value="ANTAR"/>
</dbReference>
<evidence type="ECO:0000313" key="3">
    <source>
        <dbReference type="Proteomes" id="UP000315759"/>
    </source>
</evidence>
<dbReference type="Pfam" id="PF03861">
    <property type="entry name" value="ANTAR"/>
    <property type="match status" value="1"/>
</dbReference>
<proteinExistence type="predicted"/>
<reference evidence="2 3" key="1">
    <citation type="submission" date="2018-10" db="EMBL/GenBank/DDBJ databases">
        <title>Draft genome of Mycobacterium hodleri strain B.</title>
        <authorList>
            <person name="Amande T.J."/>
            <person name="Mcgenity T.J."/>
        </authorList>
    </citation>
    <scope>NUCLEOTIDE SEQUENCE [LARGE SCALE GENOMIC DNA]</scope>
    <source>
        <strain evidence="2 3">B</strain>
    </source>
</reference>
<gene>
    <name evidence="2" type="ORF">D8S82_26885</name>
</gene>
<evidence type="ECO:0000259" key="1">
    <source>
        <dbReference type="PROSITE" id="PS50921"/>
    </source>
</evidence>
<sequence>MSTEVDDKREIYEAVRDIAEKRAVIDQAKGMLMVVYGTDADAAFDLLRWQSQHHNVKLRVVAEQVVADFSRASRQTPAVARRTYDALLASLHTRTEPAVLRDVVGEMADRIDG</sequence>
<dbReference type="InterPro" id="IPR011006">
    <property type="entry name" value="CheY-like_superfamily"/>
</dbReference>
<accession>A0A544VU19</accession>
<dbReference type="SMART" id="SM01012">
    <property type="entry name" value="ANTAR"/>
    <property type="match status" value="1"/>
</dbReference>
<comment type="caution">
    <text evidence="2">The sequence shown here is derived from an EMBL/GenBank/DDBJ whole genome shotgun (WGS) entry which is preliminary data.</text>
</comment>
<dbReference type="GO" id="GO:0003723">
    <property type="term" value="F:RNA binding"/>
    <property type="evidence" value="ECO:0007669"/>
    <property type="project" value="InterPro"/>
</dbReference>
<dbReference type="AlphaFoldDB" id="A0A544VU19"/>
<dbReference type="PROSITE" id="PS50921">
    <property type="entry name" value="ANTAR"/>
    <property type="match status" value="1"/>
</dbReference>